<feature type="non-terminal residue" evidence="1">
    <location>
        <position position="58"/>
    </location>
</feature>
<dbReference type="HOGENOM" id="CLU_2984952_0_0_1"/>
<dbReference type="EMBL" id="ABJB010697891">
    <property type="status" value="NOT_ANNOTATED_CDS"/>
    <property type="molecule type" value="Genomic_DNA"/>
</dbReference>
<protein>
    <submittedName>
        <fullName evidence="1 2">Uncharacterized protein</fullName>
    </submittedName>
</protein>
<dbReference type="EnsemblMetazoa" id="ISCW022254-RA">
    <property type="protein sequence ID" value="ISCW022254-PA"/>
    <property type="gene ID" value="ISCW022254"/>
</dbReference>
<dbReference type="InParanoid" id="B7QEQ8"/>
<dbReference type="AlphaFoldDB" id="B7QEQ8"/>
<dbReference type="EMBL" id="DS921995">
    <property type="protein sequence ID" value="EEC17330.1"/>
    <property type="molecule type" value="Genomic_DNA"/>
</dbReference>
<evidence type="ECO:0000313" key="1">
    <source>
        <dbReference type="EMBL" id="EEC17330.1"/>
    </source>
</evidence>
<dbReference type="EMBL" id="ABJB010898834">
    <property type="status" value="NOT_ANNOTATED_CDS"/>
    <property type="molecule type" value="Genomic_DNA"/>
</dbReference>
<evidence type="ECO:0000313" key="3">
    <source>
        <dbReference type="Proteomes" id="UP000001555"/>
    </source>
</evidence>
<sequence length="58" mass="6586">NIVEHYYGDYDVKHTDEAVITIFAQIFGDGGKPVIPVAGTEWPRYTVENPQLLRLQPN</sequence>
<dbReference type="VEuPathDB" id="VectorBase:ISCI022254"/>
<dbReference type="EMBL" id="ABJB010191499">
    <property type="status" value="NOT_ANNOTATED_CDS"/>
    <property type="molecule type" value="Genomic_DNA"/>
</dbReference>
<gene>
    <name evidence="1" type="ORF">IscW_ISCW022254</name>
</gene>
<proteinExistence type="predicted"/>
<evidence type="ECO:0000313" key="2">
    <source>
        <dbReference type="EnsemblMetazoa" id="ISCW022254-PA"/>
    </source>
</evidence>
<dbReference type="PaxDb" id="6945-B7QEQ8"/>
<name>B7QEQ8_IXOSC</name>
<feature type="non-terminal residue" evidence="1">
    <location>
        <position position="1"/>
    </location>
</feature>
<accession>B7QEQ8</accession>
<keyword evidence="3" id="KW-1185">Reference proteome</keyword>
<reference evidence="2" key="2">
    <citation type="submission" date="2020-05" db="UniProtKB">
        <authorList>
            <consortium name="EnsemblMetazoa"/>
        </authorList>
    </citation>
    <scope>IDENTIFICATION</scope>
    <source>
        <strain evidence="2">wikel</strain>
    </source>
</reference>
<dbReference type="EMBL" id="ABJB010576135">
    <property type="status" value="NOT_ANNOTATED_CDS"/>
    <property type="molecule type" value="Genomic_DNA"/>
</dbReference>
<dbReference type="VEuPathDB" id="VectorBase:ISCW022254"/>
<organism>
    <name type="scientific">Ixodes scapularis</name>
    <name type="common">Black-legged tick</name>
    <name type="synonym">Deer tick</name>
    <dbReference type="NCBI Taxonomy" id="6945"/>
    <lineage>
        <taxon>Eukaryota</taxon>
        <taxon>Metazoa</taxon>
        <taxon>Ecdysozoa</taxon>
        <taxon>Arthropoda</taxon>
        <taxon>Chelicerata</taxon>
        <taxon>Arachnida</taxon>
        <taxon>Acari</taxon>
        <taxon>Parasitiformes</taxon>
        <taxon>Ixodida</taxon>
        <taxon>Ixodoidea</taxon>
        <taxon>Ixodidae</taxon>
        <taxon>Ixodinae</taxon>
        <taxon>Ixodes</taxon>
    </lineage>
</organism>
<dbReference type="Proteomes" id="UP000001555">
    <property type="component" value="Unassembled WGS sequence"/>
</dbReference>
<reference evidence="1 3" key="1">
    <citation type="submission" date="2008-03" db="EMBL/GenBank/DDBJ databases">
        <title>Annotation of Ixodes scapularis.</title>
        <authorList>
            <consortium name="Ixodes scapularis Genome Project Consortium"/>
            <person name="Caler E."/>
            <person name="Hannick L.I."/>
            <person name="Bidwell S."/>
            <person name="Joardar V."/>
            <person name="Thiagarajan M."/>
            <person name="Amedeo P."/>
            <person name="Galinsky K.J."/>
            <person name="Schobel S."/>
            <person name="Inman J."/>
            <person name="Hostetler J."/>
            <person name="Miller J."/>
            <person name="Hammond M."/>
            <person name="Megy K."/>
            <person name="Lawson D."/>
            <person name="Kodira C."/>
            <person name="Sutton G."/>
            <person name="Meyer J."/>
            <person name="Hill C.A."/>
            <person name="Birren B."/>
            <person name="Nene V."/>
            <person name="Collins F."/>
            <person name="Alarcon-Chaidez F."/>
            <person name="Wikel S."/>
            <person name="Strausberg R."/>
        </authorList>
    </citation>
    <scope>NUCLEOTIDE SEQUENCE [LARGE SCALE GENOMIC DNA]</scope>
    <source>
        <strain evidence="3">Wikel</strain>
        <strain evidence="1">Wikel colony</strain>
    </source>
</reference>